<evidence type="ECO:0000256" key="2">
    <source>
        <dbReference type="SAM" id="SignalP"/>
    </source>
</evidence>
<dbReference type="SUPFAM" id="SSF110087">
    <property type="entry name" value="DR1885-like metal-binding protein"/>
    <property type="match status" value="1"/>
</dbReference>
<feature type="signal peptide" evidence="2">
    <location>
        <begin position="1"/>
        <end position="30"/>
    </location>
</feature>
<feature type="region of interest" description="Disordered" evidence="1">
    <location>
        <begin position="171"/>
        <end position="245"/>
    </location>
</feature>
<organism evidence="3 4">
    <name type="scientific">Pseudonocardia alni</name>
    <name type="common">Amycolata alni</name>
    <dbReference type="NCBI Taxonomy" id="33907"/>
    <lineage>
        <taxon>Bacteria</taxon>
        <taxon>Bacillati</taxon>
        <taxon>Actinomycetota</taxon>
        <taxon>Actinomycetes</taxon>
        <taxon>Pseudonocardiales</taxon>
        <taxon>Pseudonocardiaceae</taxon>
        <taxon>Pseudonocardia</taxon>
    </lineage>
</organism>
<comment type="caution">
    <text evidence="3">The sequence shown here is derived from an EMBL/GenBank/DDBJ whole genome shotgun (WGS) entry which is preliminary data.</text>
</comment>
<dbReference type="PROSITE" id="PS51257">
    <property type="entry name" value="PROKAR_LIPOPROTEIN"/>
    <property type="match status" value="1"/>
</dbReference>
<gene>
    <name evidence="3" type="ORF">HDA37_003459</name>
</gene>
<feature type="compositionally biased region" description="Gly residues" evidence="1">
    <location>
        <begin position="235"/>
        <end position="245"/>
    </location>
</feature>
<reference evidence="3 4" key="1">
    <citation type="submission" date="2020-07" db="EMBL/GenBank/DDBJ databases">
        <title>Sequencing the genomes of 1000 actinobacteria strains.</title>
        <authorList>
            <person name="Klenk H.-P."/>
        </authorList>
    </citation>
    <scope>NUCLEOTIDE SEQUENCE [LARGE SCALE GENOMIC DNA]</scope>
    <source>
        <strain evidence="3 4">DSM 44749</strain>
    </source>
</reference>
<dbReference type="InterPro" id="IPR036182">
    <property type="entry name" value="PCuAC_sf"/>
</dbReference>
<dbReference type="EMBL" id="JACCCZ010000001">
    <property type="protein sequence ID" value="NYG03174.1"/>
    <property type="molecule type" value="Genomic_DNA"/>
</dbReference>
<protein>
    <recommendedName>
        <fullName evidence="5">Copper(I)-binding protein</fullName>
    </recommendedName>
</protein>
<dbReference type="Pfam" id="PF04314">
    <property type="entry name" value="PCuAC"/>
    <property type="match status" value="1"/>
</dbReference>
<dbReference type="Gene3D" id="2.60.40.1890">
    <property type="entry name" value="PCu(A)C copper chaperone"/>
    <property type="match status" value="1"/>
</dbReference>
<keyword evidence="4" id="KW-1185">Reference proteome</keyword>
<sequence length="245" mass="23880">MSRTRRSARTLAGVAGAVALTGLLISGCGAGQIAQTAEQVAAVNGANATVGSVDLRDVQVAYPTTPAGPDALYRQGGAAPLVATLVNTGSVADRLVSVTSPAAASVQIQGDATMPQDIALVSPGNLQLTPTNAKRVQLVAEGLTRPVPAGAQIPMTFVFEKAGSVTLTVPTGVPTVEGSPGHAPERASFADGEEGANGAETGVNSETGGQAEAPSVDQPNPVPAGEGAEVAPGNEGSGAGGAAGN</sequence>
<name>A0A852W8V2_PSEA5</name>
<dbReference type="GeneID" id="98055486"/>
<dbReference type="Proteomes" id="UP000549695">
    <property type="component" value="Unassembled WGS sequence"/>
</dbReference>
<dbReference type="InterPro" id="IPR007410">
    <property type="entry name" value="LpqE-like"/>
</dbReference>
<evidence type="ECO:0000313" key="4">
    <source>
        <dbReference type="Proteomes" id="UP000549695"/>
    </source>
</evidence>
<dbReference type="AlphaFoldDB" id="A0A852W8V2"/>
<evidence type="ECO:0000256" key="1">
    <source>
        <dbReference type="SAM" id="MobiDB-lite"/>
    </source>
</evidence>
<keyword evidence="2" id="KW-0732">Signal</keyword>
<feature type="chain" id="PRO_5038403043" description="Copper(I)-binding protein" evidence="2">
    <location>
        <begin position="31"/>
        <end position="245"/>
    </location>
</feature>
<accession>A0A852W8V2</accession>
<evidence type="ECO:0008006" key="5">
    <source>
        <dbReference type="Google" id="ProtNLM"/>
    </source>
</evidence>
<evidence type="ECO:0000313" key="3">
    <source>
        <dbReference type="EMBL" id="NYG03174.1"/>
    </source>
</evidence>
<dbReference type="RefSeq" id="WP_179761648.1">
    <property type="nucleotide sequence ID" value="NZ_BAAAJZ010000003.1"/>
</dbReference>
<proteinExistence type="predicted"/>
<feature type="compositionally biased region" description="Low complexity" evidence="1">
    <location>
        <begin position="171"/>
        <end position="181"/>
    </location>
</feature>